<feature type="region of interest" description="Disordered" evidence="1">
    <location>
        <begin position="43"/>
        <end position="65"/>
    </location>
</feature>
<gene>
    <name evidence="2" type="ORF">GOP47_0012032</name>
</gene>
<dbReference type="AlphaFoldDB" id="A0A9D4ZFZ0"/>
<evidence type="ECO:0000313" key="2">
    <source>
        <dbReference type="EMBL" id="KAI5074019.1"/>
    </source>
</evidence>
<dbReference type="EMBL" id="JABFUD020000011">
    <property type="protein sequence ID" value="KAI5074019.1"/>
    <property type="molecule type" value="Genomic_DNA"/>
</dbReference>
<accession>A0A9D4ZFZ0</accession>
<evidence type="ECO:0000313" key="3">
    <source>
        <dbReference type="Proteomes" id="UP000886520"/>
    </source>
</evidence>
<organism evidence="2 3">
    <name type="scientific">Adiantum capillus-veneris</name>
    <name type="common">Maidenhair fern</name>
    <dbReference type="NCBI Taxonomy" id="13818"/>
    <lineage>
        <taxon>Eukaryota</taxon>
        <taxon>Viridiplantae</taxon>
        <taxon>Streptophyta</taxon>
        <taxon>Embryophyta</taxon>
        <taxon>Tracheophyta</taxon>
        <taxon>Polypodiopsida</taxon>
        <taxon>Polypodiidae</taxon>
        <taxon>Polypodiales</taxon>
        <taxon>Pteridineae</taxon>
        <taxon>Pteridaceae</taxon>
        <taxon>Vittarioideae</taxon>
        <taxon>Adiantum</taxon>
    </lineage>
</organism>
<evidence type="ECO:0000256" key="1">
    <source>
        <dbReference type="SAM" id="MobiDB-lite"/>
    </source>
</evidence>
<name>A0A9D4ZFZ0_ADICA</name>
<reference evidence="2" key="1">
    <citation type="submission" date="2021-01" db="EMBL/GenBank/DDBJ databases">
        <title>Adiantum capillus-veneris genome.</title>
        <authorList>
            <person name="Fang Y."/>
            <person name="Liao Q."/>
        </authorList>
    </citation>
    <scope>NUCLEOTIDE SEQUENCE</scope>
    <source>
        <strain evidence="2">H3</strain>
        <tissue evidence="2">Leaf</tissue>
    </source>
</reference>
<dbReference type="Proteomes" id="UP000886520">
    <property type="component" value="Chromosome 11"/>
</dbReference>
<feature type="region of interest" description="Disordered" evidence="1">
    <location>
        <begin position="77"/>
        <end position="117"/>
    </location>
</feature>
<comment type="caution">
    <text evidence="2">The sequence shown here is derived from an EMBL/GenBank/DDBJ whole genome shotgun (WGS) entry which is preliminary data.</text>
</comment>
<sequence length="144" mass="15431">MRSRAAKGCEQAGRRKERFAGFHIQWEAHGGQRGVTGLQTRGELHQGDLQSVAGEDPPGLRAGSSCRRPTVVRELHTAGGRWSQEGVGRLQGSATKTEEEVGAKSGSRQRGAPEESWASCKGSLVECKRGLSVAPAGRIRQWAA</sequence>
<proteinExistence type="predicted"/>
<keyword evidence="3" id="KW-1185">Reference proteome</keyword>
<protein>
    <submittedName>
        <fullName evidence="2">Uncharacterized protein</fullName>
    </submittedName>
</protein>